<keyword evidence="3" id="KW-0614">Plasmid</keyword>
<dbReference type="Proteomes" id="UP000035050">
    <property type="component" value="Plasmid pPO70-2"/>
</dbReference>
<sequence length="164" mass="18205">MLRIKFAAGLLCLFLCTYALAQPAGALLTVTGSITKYTDSRTKRYVFSESDFRALPQHTIHTSTSWTPATAFVGPRLSDVLSKVGAGGSQVEVLTLDDYSYTISIEEATRYGAILAMTMNGKRLQVSDFGPLFLIYPRDQYPKELLTPVAEAKFIWQIKELIVK</sequence>
<geneLocation type="plasmid" evidence="3 4">
    <name>pPO70-2</name>
</geneLocation>
<feature type="domain" description="Oxidoreductase molybdopterin-binding" evidence="2">
    <location>
        <begin position="67"/>
        <end position="137"/>
    </location>
</feature>
<dbReference type="EMBL" id="CP011519">
    <property type="protein sequence ID" value="AKK24999.1"/>
    <property type="molecule type" value="Genomic_DNA"/>
</dbReference>
<dbReference type="Pfam" id="PF00174">
    <property type="entry name" value="Oxidored_molyb"/>
    <property type="match status" value="1"/>
</dbReference>
<dbReference type="InterPro" id="IPR036374">
    <property type="entry name" value="OxRdtase_Mopterin-bd_sf"/>
</dbReference>
<feature type="signal peptide" evidence="1">
    <location>
        <begin position="1"/>
        <end position="21"/>
    </location>
</feature>
<dbReference type="InterPro" id="IPR000572">
    <property type="entry name" value="OxRdtase_Mopterin-bd_dom"/>
</dbReference>
<reference evidence="3" key="1">
    <citation type="submission" date="2016-06" db="EMBL/GenBank/DDBJ databases">
        <title>Pandoraea oxalativorans DSM 23570 Genome Sequencing.</title>
        <authorList>
            <person name="Ee R."/>
            <person name="Lim Y.-L."/>
            <person name="Yong D."/>
            <person name="Yin W.-F."/>
            <person name="Chan K.-G."/>
        </authorList>
    </citation>
    <scope>NUCLEOTIDE SEQUENCE</scope>
    <source>
        <strain evidence="3">DSM 23570</strain>
        <plasmid evidence="3">pPO70-2</plasmid>
    </source>
</reference>
<accession>A0A0G3ICT7</accession>
<dbReference type="RefSeq" id="WP_052654739.1">
    <property type="nucleotide sequence ID" value="NZ_CP011519.2"/>
</dbReference>
<dbReference type="KEGG" id="pox:MB84_30025"/>
<evidence type="ECO:0000313" key="4">
    <source>
        <dbReference type="Proteomes" id="UP000035050"/>
    </source>
</evidence>
<keyword evidence="1" id="KW-0732">Signal</keyword>
<evidence type="ECO:0000259" key="2">
    <source>
        <dbReference type="Pfam" id="PF00174"/>
    </source>
</evidence>
<evidence type="ECO:0000256" key="1">
    <source>
        <dbReference type="SAM" id="SignalP"/>
    </source>
</evidence>
<protein>
    <recommendedName>
        <fullName evidence="2">Oxidoreductase molybdopterin-binding domain-containing protein</fullName>
    </recommendedName>
</protein>
<keyword evidence="4" id="KW-1185">Reference proteome</keyword>
<dbReference type="PATRIC" id="fig|573737.6.peg.6064"/>
<dbReference type="AlphaFoldDB" id="A0A0G3ICT7"/>
<gene>
    <name evidence="3" type="ORF">MB84_30025</name>
</gene>
<feature type="chain" id="PRO_5005184697" description="Oxidoreductase molybdopterin-binding domain-containing protein" evidence="1">
    <location>
        <begin position="22"/>
        <end position="164"/>
    </location>
</feature>
<proteinExistence type="predicted"/>
<name>A0A0G3ICT7_9BURK</name>
<dbReference type="OrthoDB" id="9798763at2"/>
<organism evidence="3 4">
    <name type="scientific">Pandoraea oxalativorans</name>
    <dbReference type="NCBI Taxonomy" id="573737"/>
    <lineage>
        <taxon>Bacteria</taxon>
        <taxon>Pseudomonadati</taxon>
        <taxon>Pseudomonadota</taxon>
        <taxon>Betaproteobacteria</taxon>
        <taxon>Burkholderiales</taxon>
        <taxon>Burkholderiaceae</taxon>
        <taxon>Pandoraea</taxon>
    </lineage>
</organism>
<dbReference type="Gene3D" id="3.90.420.10">
    <property type="entry name" value="Oxidoreductase, molybdopterin-binding domain"/>
    <property type="match status" value="1"/>
</dbReference>
<evidence type="ECO:0000313" key="3">
    <source>
        <dbReference type="EMBL" id="AKK24999.1"/>
    </source>
</evidence>
<dbReference type="SUPFAM" id="SSF56524">
    <property type="entry name" value="Oxidoreductase molybdopterin-binding domain"/>
    <property type="match status" value="1"/>
</dbReference>